<dbReference type="PANTHER" id="PTHR37299:SF1">
    <property type="entry name" value="STAGE 0 SPORULATION PROTEIN A HOMOLOG"/>
    <property type="match status" value="1"/>
</dbReference>
<dbReference type="PROSITE" id="PS50930">
    <property type="entry name" value="HTH_LYTTR"/>
    <property type="match status" value="1"/>
</dbReference>
<dbReference type="InterPro" id="IPR012046">
    <property type="entry name" value="LytTR_ABC"/>
</dbReference>
<dbReference type="OrthoDB" id="9809318at2"/>
<gene>
    <name evidence="4" type="ORF">CR205_11340</name>
</gene>
<keyword evidence="4" id="KW-0547">Nucleotide-binding</keyword>
<dbReference type="PANTHER" id="PTHR37299">
    <property type="entry name" value="TRANSCRIPTIONAL REGULATOR-RELATED"/>
    <property type="match status" value="1"/>
</dbReference>
<accession>A0A2W0H5A4</accession>
<evidence type="ECO:0000259" key="3">
    <source>
        <dbReference type="PROSITE" id="PS50930"/>
    </source>
</evidence>
<feature type="domain" description="ABC transporter" evidence="2">
    <location>
        <begin position="1"/>
        <end position="226"/>
    </location>
</feature>
<dbReference type="GO" id="GO:0000156">
    <property type="term" value="F:phosphorelay response regulator activity"/>
    <property type="evidence" value="ECO:0007669"/>
    <property type="project" value="InterPro"/>
</dbReference>
<dbReference type="InterPro" id="IPR003439">
    <property type="entry name" value="ABC_transporter-like_ATP-bd"/>
</dbReference>
<organism evidence="4 5">
    <name type="scientific">Alteribacter lacisalsi</name>
    <dbReference type="NCBI Taxonomy" id="2045244"/>
    <lineage>
        <taxon>Bacteria</taxon>
        <taxon>Bacillati</taxon>
        <taxon>Bacillota</taxon>
        <taxon>Bacilli</taxon>
        <taxon>Bacillales</taxon>
        <taxon>Bacillaceae</taxon>
        <taxon>Alteribacter</taxon>
    </lineage>
</organism>
<dbReference type="Gene3D" id="2.40.50.1020">
    <property type="entry name" value="LytTr DNA-binding domain"/>
    <property type="match status" value="1"/>
</dbReference>
<evidence type="ECO:0000256" key="1">
    <source>
        <dbReference type="SAM" id="MobiDB-lite"/>
    </source>
</evidence>
<keyword evidence="5" id="KW-1185">Reference proteome</keyword>
<dbReference type="Proteomes" id="UP000248066">
    <property type="component" value="Unassembled WGS sequence"/>
</dbReference>
<dbReference type="PIRSF" id="PIRSF036612">
    <property type="entry name" value="ABC_ATP_LytTR"/>
    <property type="match status" value="1"/>
</dbReference>
<dbReference type="InterPro" id="IPR046947">
    <property type="entry name" value="LytR-like"/>
</dbReference>
<name>A0A2W0H5A4_9BACI</name>
<dbReference type="SMART" id="SM00850">
    <property type="entry name" value="LytTR"/>
    <property type="match status" value="1"/>
</dbReference>
<evidence type="ECO:0000313" key="5">
    <source>
        <dbReference type="Proteomes" id="UP000248066"/>
    </source>
</evidence>
<sequence>MSSFLLEPEERSTDPVLRELSLKMEKGFCTAVHLNPEARQNVISMLISPKEREFFRLSRDGKEWRSGSRSFFTEAGLLLINEAHYENLKVNDQLLYYKRLYESALSVEEAARLLHLEGKLRVRVKNLTHSEKLRIGMARLLIQDPGLFILEEPDQNTDLETKRILLNLLEFLKSQGKTMLTLTGNLESALTFGDQVFRLNERGLNEVNQGSDEQNDDDKRESDEGPGFVFNKIPTKVNEKMILFDPPDIDYIESHEGQSHLYAGGEAYPCVFTLTELEEKLRSFGFFRCHRSYIVNLQKVNQVITWTRNSYSLRLENREKSEIPLSKNKMNELKAMLGLK</sequence>
<proteinExistence type="predicted"/>
<reference evidence="4 5" key="1">
    <citation type="submission" date="2017-10" db="EMBL/GenBank/DDBJ databases">
        <title>Bacillus sp. nov., a halophilic bacterium isolated from a Yangshapao Lake.</title>
        <authorList>
            <person name="Wang H."/>
        </authorList>
    </citation>
    <scope>NUCLEOTIDE SEQUENCE [LARGE SCALE GENOMIC DNA]</scope>
    <source>
        <strain evidence="4 5">YSP-3</strain>
    </source>
</reference>
<dbReference type="InterPro" id="IPR027417">
    <property type="entry name" value="P-loop_NTPase"/>
</dbReference>
<dbReference type="InterPro" id="IPR007492">
    <property type="entry name" value="LytTR_DNA-bd_dom"/>
</dbReference>
<feature type="region of interest" description="Disordered" evidence="1">
    <location>
        <begin position="203"/>
        <end position="227"/>
    </location>
</feature>
<feature type="domain" description="HTH LytTR-type" evidence="3">
    <location>
        <begin position="233"/>
        <end position="339"/>
    </location>
</feature>
<evidence type="ECO:0000259" key="2">
    <source>
        <dbReference type="PROSITE" id="PS50893"/>
    </source>
</evidence>
<keyword evidence="4" id="KW-0067">ATP-binding</keyword>
<dbReference type="RefSeq" id="WP_110519879.1">
    <property type="nucleotide sequence ID" value="NZ_PDOF01000002.1"/>
</dbReference>
<dbReference type="AlphaFoldDB" id="A0A2W0H5A4"/>
<protein>
    <submittedName>
        <fullName evidence="4">ABC transporter ATP-binding protein</fullName>
    </submittedName>
</protein>
<dbReference type="SUPFAM" id="SSF52540">
    <property type="entry name" value="P-loop containing nucleoside triphosphate hydrolases"/>
    <property type="match status" value="1"/>
</dbReference>
<dbReference type="PROSITE" id="PS50893">
    <property type="entry name" value="ABC_TRANSPORTER_2"/>
    <property type="match status" value="1"/>
</dbReference>
<dbReference type="GO" id="GO:0005524">
    <property type="term" value="F:ATP binding"/>
    <property type="evidence" value="ECO:0007669"/>
    <property type="project" value="UniProtKB-KW"/>
</dbReference>
<dbReference type="Gene3D" id="3.40.50.300">
    <property type="entry name" value="P-loop containing nucleotide triphosphate hydrolases"/>
    <property type="match status" value="1"/>
</dbReference>
<dbReference type="GO" id="GO:0016887">
    <property type="term" value="F:ATP hydrolysis activity"/>
    <property type="evidence" value="ECO:0007669"/>
    <property type="project" value="InterPro"/>
</dbReference>
<dbReference type="Pfam" id="PF04397">
    <property type="entry name" value="LytTR"/>
    <property type="match status" value="1"/>
</dbReference>
<dbReference type="GO" id="GO:0003677">
    <property type="term" value="F:DNA binding"/>
    <property type="evidence" value="ECO:0007669"/>
    <property type="project" value="InterPro"/>
</dbReference>
<evidence type="ECO:0000313" key="4">
    <source>
        <dbReference type="EMBL" id="PYZ96317.1"/>
    </source>
</evidence>
<comment type="caution">
    <text evidence="4">The sequence shown here is derived from an EMBL/GenBank/DDBJ whole genome shotgun (WGS) entry which is preliminary data.</text>
</comment>
<dbReference type="EMBL" id="PDOF01000002">
    <property type="protein sequence ID" value="PYZ96317.1"/>
    <property type="molecule type" value="Genomic_DNA"/>
</dbReference>